<dbReference type="Proteomes" id="UP000444721">
    <property type="component" value="Unassembled WGS sequence"/>
</dbReference>
<dbReference type="InterPro" id="IPR013766">
    <property type="entry name" value="Thioredoxin_domain"/>
</dbReference>
<dbReference type="GO" id="GO:0015035">
    <property type="term" value="F:protein-disulfide reductase activity"/>
    <property type="evidence" value="ECO:0007669"/>
    <property type="project" value="TreeGrafter"/>
</dbReference>
<dbReference type="Gene3D" id="3.40.30.10">
    <property type="entry name" value="Glutaredoxin"/>
    <property type="match status" value="1"/>
</dbReference>
<evidence type="ECO:0000259" key="4">
    <source>
        <dbReference type="PROSITE" id="PS51352"/>
    </source>
</evidence>
<dbReference type="EMBL" id="VFQX01000043">
    <property type="protein sequence ID" value="KAF0975759.1"/>
    <property type="molecule type" value="Genomic_DNA"/>
</dbReference>
<dbReference type="Pfam" id="PF00085">
    <property type="entry name" value="Thioredoxin"/>
    <property type="match status" value="1"/>
</dbReference>
<dbReference type="PRINTS" id="PR00421">
    <property type="entry name" value="THIOREDOXIN"/>
</dbReference>
<proteinExistence type="predicted"/>
<dbReference type="VEuPathDB" id="AmoebaDB:FDP41_005086"/>
<keyword evidence="6" id="KW-1185">Reference proteome</keyword>
<dbReference type="OrthoDB" id="2121326at2759"/>
<evidence type="ECO:0000256" key="1">
    <source>
        <dbReference type="ARBA" id="ARBA00022448"/>
    </source>
</evidence>
<keyword evidence="2" id="KW-0249">Electron transport</keyword>
<dbReference type="GeneID" id="68112304"/>
<dbReference type="PROSITE" id="PS51352">
    <property type="entry name" value="THIOREDOXIN_2"/>
    <property type="match status" value="1"/>
</dbReference>
<comment type="caution">
    <text evidence="5">The sequence shown here is derived from an EMBL/GenBank/DDBJ whole genome shotgun (WGS) entry which is preliminary data.</text>
</comment>
<accession>A0A6A5BS75</accession>
<dbReference type="PROSITE" id="PS00194">
    <property type="entry name" value="THIOREDOXIN_1"/>
    <property type="match status" value="1"/>
</dbReference>
<reference evidence="5 6" key="1">
    <citation type="journal article" date="2019" name="Sci. Rep.">
        <title>Nanopore sequencing improves the draft genome of the human pathogenic amoeba Naegleria fowleri.</title>
        <authorList>
            <person name="Liechti N."/>
            <person name="Schurch N."/>
            <person name="Bruggmann R."/>
            <person name="Wittwer M."/>
        </authorList>
    </citation>
    <scope>NUCLEOTIDE SEQUENCE [LARGE SCALE GENOMIC DNA]</scope>
    <source>
        <strain evidence="5 6">ATCC 30894</strain>
    </source>
</reference>
<dbReference type="VEuPathDB" id="AmoebaDB:NfTy_051510"/>
<dbReference type="PANTHER" id="PTHR45663">
    <property type="entry name" value="GEO12009P1"/>
    <property type="match status" value="1"/>
</dbReference>
<dbReference type="RefSeq" id="XP_044560472.1">
    <property type="nucleotide sequence ID" value="XM_044708572.1"/>
</dbReference>
<gene>
    <name evidence="5" type="ORF">FDP41_005086</name>
</gene>
<dbReference type="CDD" id="cd02947">
    <property type="entry name" value="TRX_family"/>
    <property type="match status" value="1"/>
</dbReference>
<keyword evidence="3" id="KW-1015">Disulfide bond</keyword>
<evidence type="ECO:0000313" key="6">
    <source>
        <dbReference type="Proteomes" id="UP000444721"/>
    </source>
</evidence>
<dbReference type="InterPro" id="IPR036249">
    <property type="entry name" value="Thioredoxin-like_sf"/>
</dbReference>
<dbReference type="PANTHER" id="PTHR45663:SF11">
    <property type="entry name" value="GEO12009P1"/>
    <property type="match status" value="1"/>
</dbReference>
<protein>
    <recommendedName>
        <fullName evidence="4">Thioredoxin domain-containing protein</fullName>
    </recommendedName>
</protein>
<dbReference type="AlphaFoldDB" id="A0A6A5BS75"/>
<evidence type="ECO:0000256" key="3">
    <source>
        <dbReference type="ARBA" id="ARBA00023157"/>
    </source>
</evidence>
<evidence type="ECO:0000313" key="5">
    <source>
        <dbReference type="EMBL" id="KAF0975759.1"/>
    </source>
</evidence>
<name>A0A6A5BS75_NAEFO</name>
<dbReference type="SUPFAM" id="SSF52833">
    <property type="entry name" value="Thioredoxin-like"/>
    <property type="match status" value="1"/>
</dbReference>
<keyword evidence="1" id="KW-0813">Transport</keyword>
<dbReference type="InterPro" id="IPR017937">
    <property type="entry name" value="Thioredoxin_CS"/>
</dbReference>
<sequence>MFKQVLKSSSSASLFKNTNTKWLVMKSQILSQPRFYAAAASKHIIPIKTEEEFENYITNMKVPAIIDVYADWCGPCKMLSPILQSIIEDLRGHVQLVTINSDQSPDLASALDVEALPTLIFVQPGPKFVYKHVGLADKTNIYALAKKHLGVDFANVIKNTP</sequence>
<dbReference type="GO" id="GO:0005737">
    <property type="term" value="C:cytoplasm"/>
    <property type="evidence" value="ECO:0007669"/>
    <property type="project" value="TreeGrafter"/>
</dbReference>
<feature type="domain" description="Thioredoxin" evidence="4">
    <location>
        <begin position="26"/>
        <end position="150"/>
    </location>
</feature>
<evidence type="ECO:0000256" key="2">
    <source>
        <dbReference type="ARBA" id="ARBA00022982"/>
    </source>
</evidence>
<organism evidence="5 6">
    <name type="scientific">Naegleria fowleri</name>
    <name type="common">Brain eating amoeba</name>
    <dbReference type="NCBI Taxonomy" id="5763"/>
    <lineage>
        <taxon>Eukaryota</taxon>
        <taxon>Discoba</taxon>
        <taxon>Heterolobosea</taxon>
        <taxon>Tetramitia</taxon>
        <taxon>Eutetramitia</taxon>
        <taxon>Vahlkampfiidae</taxon>
        <taxon>Naegleria</taxon>
    </lineage>
</organism>